<comment type="similarity">
    <text evidence="9">Belongs to the tetrahydrofolate dehydrogenase/cyclohydrolase family.</text>
</comment>
<comment type="caution">
    <text evidence="12">The sequence shown here is derived from an EMBL/GenBank/DDBJ whole genome shotgun (WGS) entry which is preliminary data.</text>
</comment>
<evidence type="ECO:0000256" key="8">
    <source>
        <dbReference type="ARBA" id="ARBA00023268"/>
    </source>
</evidence>
<evidence type="ECO:0000313" key="12">
    <source>
        <dbReference type="EMBL" id="OGZ02455.1"/>
    </source>
</evidence>
<dbReference type="GO" id="GO:0035999">
    <property type="term" value="P:tetrahydrofolate interconversion"/>
    <property type="evidence" value="ECO:0007669"/>
    <property type="project" value="UniProtKB-UniRule"/>
</dbReference>
<gene>
    <name evidence="9" type="primary">folD</name>
    <name evidence="12" type="ORF">A2390_02925</name>
</gene>
<evidence type="ECO:0000256" key="6">
    <source>
        <dbReference type="ARBA" id="ARBA00023002"/>
    </source>
</evidence>
<comment type="catalytic activity">
    <reaction evidence="9">
        <text>(6R)-5,10-methenyltetrahydrofolate + H2O = (6R)-10-formyltetrahydrofolate + H(+)</text>
        <dbReference type="Rhea" id="RHEA:23700"/>
        <dbReference type="ChEBI" id="CHEBI:15377"/>
        <dbReference type="ChEBI" id="CHEBI:15378"/>
        <dbReference type="ChEBI" id="CHEBI:57455"/>
        <dbReference type="ChEBI" id="CHEBI:195366"/>
        <dbReference type="EC" id="3.5.4.9"/>
    </reaction>
</comment>
<dbReference type="InterPro" id="IPR046346">
    <property type="entry name" value="Aminoacid_DH-like_N_sf"/>
</dbReference>
<dbReference type="InterPro" id="IPR036291">
    <property type="entry name" value="NAD(P)-bd_dom_sf"/>
</dbReference>
<dbReference type="EC" id="3.5.4.9" evidence="9"/>
<dbReference type="UniPathway" id="UPA00193"/>
<dbReference type="SUPFAM" id="SSF53223">
    <property type="entry name" value="Aminoacid dehydrogenase-like, N-terminal domain"/>
    <property type="match status" value="1"/>
</dbReference>
<comment type="caution">
    <text evidence="9">Lacks conserved residue(s) required for the propagation of feature annotation.</text>
</comment>
<evidence type="ECO:0000259" key="10">
    <source>
        <dbReference type="Pfam" id="PF00763"/>
    </source>
</evidence>
<dbReference type="InterPro" id="IPR000672">
    <property type="entry name" value="THF_DH/CycHdrlase"/>
</dbReference>
<evidence type="ECO:0000313" key="13">
    <source>
        <dbReference type="Proteomes" id="UP000178599"/>
    </source>
</evidence>
<keyword evidence="6 9" id="KW-0560">Oxidoreductase</keyword>
<evidence type="ECO:0000256" key="3">
    <source>
        <dbReference type="ARBA" id="ARBA00022755"/>
    </source>
</evidence>
<protein>
    <recommendedName>
        <fullName evidence="9">Bifunctional protein FolD</fullName>
    </recommendedName>
    <domain>
        <recommendedName>
            <fullName evidence="9">Methylenetetrahydrofolate dehydrogenase</fullName>
            <ecNumber evidence="9">1.5.1.5</ecNumber>
        </recommendedName>
    </domain>
    <domain>
        <recommendedName>
            <fullName evidence="9">Methenyltetrahydrofolate cyclohydrolase</fullName>
            <ecNumber evidence="9">3.5.4.9</ecNumber>
        </recommendedName>
    </domain>
</protein>
<dbReference type="InterPro" id="IPR020630">
    <property type="entry name" value="THF_DH/CycHdrlase_cat_dom"/>
</dbReference>
<dbReference type="EC" id="1.5.1.5" evidence="9"/>
<dbReference type="GO" id="GO:0004477">
    <property type="term" value="F:methenyltetrahydrofolate cyclohydrolase activity"/>
    <property type="evidence" value="ECO:0007669"/>
    <property type="project" value="UniProtKB-UniRule"/>
</dbReference>
<evidence type="ECO:0000259" key="11">
    <source>
        <dbReference type="Pfam" id="PF02882"/>
    </source>
</evidence>
<dbReference type="GO" id="GO:0009086">
    <property type="term" value="P:methionine biosynthetic process"/>
    <property type="evidence" value="ECO:0007669"/>
    <property type="project" value="UniProtKB-KW"/>
</dbReference>
<dbReference type="PANTHER" id="PTHR48099">
    <property type="entry name" value="C-1-TETRAHYDROFOLATE SYNTHASE, CYTOPLASMIC-RELATED"/>
    <property type="match status" value="1"/>
</dbReference>
<feature type="domain" description="Tetrahydrofolate dehydrogenase/cyclohydrolase catalytic" evidence="10">
    <location>
        <begin position="4"/>
        <end position="112"/>
    </location>
</feature>
<comment type="function">
    <text evidence="9">Catalyzes the oxidation of 5,10-methylenetetrahydrofolate to 5,10-methenyltetrahydrofolate and then the hydrolysis of 5,10-methenyltetrahydrofolate to 10-formyltetrahydrofolate.</text>
</comment>
<evidence type="ECO:0000256" key="4">
    <source>
        <dbReference type="ARBA" id="ARBA00022801"/>
    </source>
</evidence>
<dbReference type="HAMAP" id="MF_01576">
    <property type="entry name" value="THF_DHG_CYH"/>
    <property type="match status" value="1"/>
</dbReference>
<keyword evidence="9" id="KW-0028">Amino-acid biosynthesis</keyword>
<dbReference type="GO" id="GO:0006164">
    <property type="term" value="P:purine nucleotide biosynthetic process"/>
    <property type="evidence" value="ECO:0007669"/>
    <property type="project" value="UniProtKB-KW"/>
</dbReference>
<reference evidence="12 13" key="1">
    <citation type="journal article" date="2016" name="Nat. Commun.">
        <title>Thousands of microbial genomes shed light on interconnected biogeochemical processes in an aquifer system.</title>
        <authorList>
            <person name="Anantharaman K."/>
            <person name="Brown C.T."/>
            <person name="Hug L.A."/>
            <person name="Sharon I."/>
            <person name="Castelle C.J."/>
            <person name="Probst A.J."/>
            <person name="Thomas B.C."/>
            <person name="Singh A."/>
            <person name="Wilkins M.J."/>
            <person name="Karaoz U."/>
            <person name="Brodie E.L."/>
            <person name="Williams K.H."/>
            <person name="Hubbard S.S."/>
            <person name="Banfield J.F."/>
        </authorList>
    </citation>
    <scope>NUCLEOTIDE SEQUENCE [LARGE SCALE GENOMIC DNA]</scope>
</reference>
<keyword evidence="8 9" id="KW-0511">Multifunctional enzyme</keyword>
<feature type="domain" description="Tetrahydrofolate dehydrogenase/cyclohydrolase NAD(P)-binding" evidence="11">
    <location>
        <begin position="137"/>
        <end position="284"/>
    </location>
</feature>
<keyword evidence="3 9" id="KW-0658">Purine biosynthesis</keyword>
<keyword evidence="7 9" id="KW-0486">Methionine biosynthesis</keyword>
<keyword evidence="5 9" id="KW-0521">NADP</keyword>
<sequence>MNKIDGKKIAGEIVEKLKEKEKPEKILAAVYVGSNPASEAFLKVKEKAAKELGVDFRVYSFSESISGEKLREEVGRISKMGVAGGVIVQLPLPDKFNKQKILNAVDLEKDVDVLAEKSLGAFYAERSAVLPPAVGVIKEILEKENVFKDLGEKKVAIVGAGFLVGKPAAVWFLGKVAEVAVFDKGSNLEDLKKYDLVVSGVGKAGLIKTEFLKEGAGVIDFGYDDKGSPSTGSGYNSKRVIGDLDASDEKKLEKLTFWTPTPGGTGPILVAKLMENFYELFERKKKKE</sequence>
<keyword evidence="4 9" id="KW-0378">Hydrolase</keyword>
<dbReference type="GO" id="GO:0004488">
    <property type="term" value="F:methylenetetrahydrofolate dehydrogenase (NADP+) activity"/>
    <property type="evidence" value="ECO:0007669"/>
    <property type="project" value="UniProtKB-UniRule"/>
</dbReference>
<dbReference type="EMBL" id="MHLE01000031">
    <property type="protein sequence ID" value="OGZ02455.1"/>
    <property type="molecule type" value="Genomic_DNA"/>
</dbReference>
<dbReference type="PRINTS" id="PR00085">
    <property type="entry name" value="THFDHDRGNASE"/>
</dbReference>
<evidence type="ECO:0000256" key="5">
    <source>
        <dbReference type="ARBA" id="ARBA00022857"/>
    </source>
</evidence>
<evidence type="ECO:0000256" key="7">
    <source>
        <dbReference type="ARBA" id="ARBA00023167"/>
    </source>
</evidence>
<keyword evidence="9" id="KW-0368">Histidine biosynthesis</keyword>
<evidence type="ECO:0000256" key="9">
    <source>
        <dbReference type="HAMAP-Rule" id="MF_01576"/>
    </source>
</evidence>
<proteinExistence type="inferred from homology"/>
<evidence type="ECO:0000256" key="2">
    <source>
        <dbReference type="ARBA" id="ARBA00022563"/>
    </source>
</evidence>
<feature type="binding site" evidence="9">
    <location>
        <begin position="159"/>
        <end position="161"/>
    </location>
    <ligand>
        <name>NADP(+)</name>
        <dbReference type="ChEBI" id="CHEBI:58349"/>
    </ligand>
</feature>
<comment type="catalytic activity">
    <reaction evidence="9">
        <text>(6R)-5,10-methylene-5,6,7,8-tetrahydrofolate + NADP(+) = (6R)-5,10-methenyltetrahydrofolate + NADPH</text>
        <dbReference type="Rhea" id="RHEA:22812"/>
        <dbReference type="ChEBI" id="CHEBI:15636"/>
        <dbReference type="ChEBI" id="CHEBI:57455"/>
        <dbReference type="ChEBI" id="CHEBI:57783"/>
        <dbReference type="ChEBI" id="CHEBI:58349"/>
        <dbReference type="EC" id="1.5.1.5"/>
    </reaction>
</comment>
<dbReference type="Gene3D" id="3.40.50.10860">
    <property type="entry name" value="Leucine Dehydrogenase, chain A, domain 1"/>
    <property type="match status" value="1"/>
</dbReference>
<comment type="subunit">
    <text evidence="9">Homodimer.</text>
</comment>
<organism evidence="12 13">
    <name type="scientific">Candidatus Liptonbacteria bacterium RIFOXYB1_FULL_36_10</name>
    <dbReference type="NCBI Taxonomy" id="1798654"/>
    <lineage>
        <taxon>Bacteria</taxon>
        <taxon>Candidatus Liptoniibacteriota</taxon>
    </lineage>
</organism>
<dbReference type="PANTHER" id="PTHR48099:SF5">
    <property type="entry name" value="C-1-TETRAHYDROFOLATE SYNTHASE, CYTOPLASMIC"/>
    <property type="match status" value="1"/>
</dbReference>
<dbReference type="GO" id="GO:0005829">
    <property type="term" value="C:cytosol"/>
    <property type="evidence" value="ECO:0007669"/>
    <property type="project" value="TreeGrafter"/>
</dbReference>
<evidence type="ECO:0000256" key="1">
    <source>
        <dbReference type="ARBA" id="ARBA00004777"/>
    </source>
</evidence>
<dbReference type="Proteomes" id="UP000178599">
    <property type="component" value="Unassembled WGS sequence"/>
</dbReference>
<name>A0A1G2CM49_9BACT</name>
<dbReference type="GO" id="GO:0000105">
    <property type="term" value="P:L-histidine biosynthetic process"/>
    <property type="evidence" value="ECO:0007669"/>
    <property type="project" value="UniProtKB-KW"/>
</dbReference>
<dbReference type="Pfam" id="PF00763">
    <property type="entry name" value="THF_DHG_CYH"/>
    <property type="match status" value="1"/>
</dbReference>
<accession>A0A1G2CM49</accession>
<keyword evidence="2 9" id="KW-0554">One-carbon metabolism</keyword>
<dbReference type="Gene3D" id="3.40.50.720">
    <property type="entry name" value="NAD(P)-binding Rossmann-like Domain"/>
    <property type="match status" value="1"/>
</dbReference>
<dbReference type="SUPFAM" id="SSF51735">
    <property type="entry name" value="NAD(P)-binding Rossmann-fold domains"/>
    <property type="match status" value="1"/>
</dbReference>
<dbReference type="AlphaFoldDB" id="A0A1G2CM49"/>
<comment type="pathway">
    <text evidence="1 9">One-carbon metabolism; tetrahydrofolate interconversion.</text>
</comment>
<dbReference type="Pfam" id="PF02882">
    <property type="entry name" value="THF_DHG_CYH_C"/>
    <property type="match status" value="1"/>
</dbReference>
<dbReference type="InterPro" id="IPR020631">
    <property type="entry name" value="THF_DH/CycHdrlase_NAD-bd_dom"/>
</dbReference>